<dbReference type="Pfam" id="PF00067">
    <property type="entry name" value="p450"/>
    <property type="match status" value="1"/>
</dbReference>
<dbReference type="GO" id="GO:0016705">
    <property type="term" value="F:oxidoreductase activity, acting on paired donors, with incorporation or reduction of molecular oxygen"/>
    <property type="evidence" value="ECO:0007669"/>
    <property type="project" value="InterPro"/>
</dbReference>
<feature type="binding site" description="axial binding residue" evidence="13">
    <location>
        <position position="526"/>
    </location>
    <ligand>
        <name>heme</name>
        <dbReference type="ChEBI" id="CHEBI:30413"/>
    </ligand>
    <ligandPart>
        <name>Fe</name>
        <dbReference type="ChEBI" id="CHEBI:18248"/>
    </ligandPart>
</feature>
<comment type="pathway">
    <text evidence="3">Secondary metabolite biosynthesis; terpenoid biosynthesis.</text>
</comment>
<protein>
    <submittedName>
        <fullName evidence="14">Cytochrome P450</fullName>
    </submittedName>
</protein>
<keyword evidence="12" id="KW-0472">Membrane</keyword>
<evidence type="ECO:0000256" key="1">
    <source>
        <dbReference type="ARBA" id="ARBA00001971"/>
    </source>
</evidence>
<evidence type="ECO:0000256" key="2">
    <source>
        <dbReference type="ARBA" id="ARBA00004370"/>
    </source>
</evidence>
<comment type="cofactor">
    <cofactor evidence="1 13">
        <name>heme</name>
        <dbReference type="ChEBI" id="CHEBI:30413"/>
    </cofactor>
</comment>
<sequence>MLSEHLQRRVVRFRISGLMSRASPERILNILSRPQALCRANATRASDLRMLTQINMGRFQWAVGGHVRQRALRHIVGPSSPSWIFGHMLQLILPRQYGDHEFRWQKKFGSVYRIKGCFGQDRLMVADPLALQFLLNSPMFERGGVGDMMLHLAFPEKSVIAVKGMFSFRWWPYHHLKLSVDLGDEHRRIRAALNVGFSAATVRTYRPVFERAAETISEQLENYPAASINICPLLSVATLQAISEAVLRYSLQDLGDGFVDNNIQIVRLSATQSPTQILVDALSVRLPLWLLRGAMYLPTPAFKIIRKGKYLAHQIGRRIVRERLDTALQGIEMNDDLFSRLVDPNISDGMSEDEVASQVGFLLLAGQETTANTIAYGLLELARHPDFQEKLRAEIHSTQGASASGGSAPYDSMPLLNAFIKAGHGIETIRLYPAGPFSERVAVQNTTIPLSEAITTSTGERISHIPILKGQLVMLGIASYQRLESSWGTDAHEFNPSRWLDGTAYRGEAVGPYANLLSFLGGPRTCLGWRFAILEMQVILCHLVAKYSFAEVEGEVIRPCFLNNLLPIVSSGEKALPLRITRI</sequence>
<evidence type="ECO:0000256" key="7">
    <source>
        <dbReference type="ARBA" id="ARBA00022723"/>
    </source>
</evidence>
<evidence type="ECO:0000313" key="15">
    <source>
        <dbReference type="Proteomes" id="UP000620124"/>
    </source>
</evidence>
<dbReference type="AlphaFoldDB" id="A0A8H6Y159"/>
<comment type="subcellular location">
    <subcellularLocation>
        <location evidence="2">Membrane</location>
    </subcellularLocation>
</comment>
<dbReference type="InterPro" id="IPR036396">
    <property type="entry name" value="Cyt_P450_sf"/>
</dbReference>
<evidence type="ECO:0000256" key="9">
    <source>
        <dbReference type="ARBA" id="ARBA00023002"/>
    </source>
</evidence>
<evidence type="ECO:0000256" key="8">
    <source>
        <dbReference type="ARBA" id="ARBA00022989"/>
    </source>
</evidence>
<evidence type="ECO:0000256" key="12">
    <source>
        <dbReference type="ARBA" id="ARBA00023136"/>
    </source>
</evidence>
<dbReference type="InterPro" id="IPR002401">
    <property type="entry name" value="Cyt_P450_E_grp-I"/>
</dbReference>
<dbReference type="EMBL" id="JACAZI010000010">
    <property type="protein sequence ID" value="KAF7350059.1"/>
    <property type="molecule type" value="Genomic_DNA"/>
</dbReference>
<dbReference type="SUPFAM" id="SSF48264">
    <property type="entry name" value="Cytochrome P450"/>
    <property type="match status" value="1"/>
</dbReference>
<dbReference type="InterPro" id="IPR050121">
    <property type="entry name" value="Cytochrome_P450_monoxygenase"/>
</dbReference>
<organism evidence="14 15">
    <name type="scientific">Mycena venus</name>
    <dbReference type="NCBI Taxonomy" id="2733690"/>
    <lineage>
        <taxon>Eukaryota</taxon>
        <taxon>Fungi</taxon>
        <taxon>Dikarya</taxon>
        <taxon>Basidiomycota</taxon>
        <taxon>Agaricomycotina</taxon>
        <taxon>Agaricomycetes</taxon>
        <taxon>Agaricomycetidae</taxon>
        <taxon>Agaricales</taxon>
        <taxon>Marasmiineae</taxon>
        <taxon>Mycenaceae</taxon>
        <taxon>Mycena</taxon>
    </lineage>
</organism>
<keyword evidence="7 13" id="KW-0479">Metal-binding</keyword>
<dbReference type="GO" id="GO:0005506">
    <property type="term" value="F:iron ion binding"/>
    <property type="evidence" value="ECO:0007669"/>
    <property type="project" value="InterPro"/>
</dbReference>
<evidence type="ECO:0000256" key="13">
    <source>
        <dbReference type="PIRSR" id="PIRSR602401-1"/>
    </source>
</evidence>
<keyword evidence="11" id="KW-0503">Monooxygenase</keyword>
<dbReference type="PANTHER" id="PTHR24305:SF166">
    <property type="entry name" value="CYTOCHROME P450 12A4, MITOCHONDRIAL-RELATED"/>
    <property type="match status" value="1"/>
</dbReference>
<keyword evidence="15" id="KW-1185">Reference proteome</keyword>
<dbReference type="PRINTS" id="PR00385">
    <property type="entry name" value="P450"/>
</dbReference>
<dbReference type="PRINTS" id="PR00463">
    <property type="entry name" value="EP450I"/>
</dbReference>
<gene>
    <name evidence="14" type="ORF">MVEN_01307600</name>
</gene>
<dbReference type="GO" id="GO:0020037">
    <property type="term" value="F:heme binding"/>
    <property type="evidence" value="ECO:0007669"/>
    <property type="project" value="InterPro"/>
</dbReference>
<evidence type="ECO:0000256" key="11">
    <source>
        <dbReference type="ARBA" id="ARBA00023033"/>
    </source>
</evidence>
<dbReference type="GO" id="GO:0016020">
    <property type="term" value="C:membrane"/>
    <property type="evidence" value="ECO:0007669"/>
    <property type="project" value="UniProtKB-SubCell"/>
</dbReference>
<proteinExistence type="inferred from homology"/>
<name>A0A8H6Y159_9AGAR</name>
<evidence type="ECO:0000256" key="4">
    <source>
        <dbReference type="ARBA" id="ARBA00010617"/>
    </source>
</evidence>
<evidence type="ECO:0000256" key="5">
    <source>
        <dbReference type="ARBA" id="ARBA00022617"/>
    </source>
</evidence>
<evidence type="ECO:0000256" key="6">
    <source>
        <dbReference type="ARBA" id="ARBA00022692"/>
    </source>
</evidence>
<keyword evidence="6" id="KW-0812">Transmembrane</keyword>
<keyword evidence="8" id="KW-1133">Transmembrane helix</keyword>
<dbReference type="Gene3D" id="1.10.630.10">
    <property type="entry name" value="Cytochrome P450"/>
    <property type="match status" value="1"/>
</dbReference>
<keyword evidence="5 13" id="KW-0349">Heme</keyword>
<evidence type="ECO:0000313" key="14">
    <source>
        <dbReference type="EMBL" id="KAF7350059.1"/>
    </source>
</evidence>
<comment type="similarity">
    <text evidence="4">Belongs to the cytochrome P450 family.</text>
</comment>
<comment type="caution">
    <text evidence="14">The sequence shown here is derived from an EMBL/GenBank/DDBJ whole genome shotgun (WGS) entry which is preliminary data.</text>
</comment>
<dbReference type="OrthoDB" id="1470350at2759"/>
<dbReference type="Proteomes" id="UP000620124">
    <property type="component" value="Unassembled WGS sequence"/>
</dbReference>
<keyword evidence="10 13" id="KW-0408">Iron</keyword>
<evidence type="ECO:0000256" key="3">
    <source>
        <dbReference type="ARBA" id="ARBA00004721"/>
    </source>
</evidence>
<accession>A0A8H6Y159</accession>
<reference evidence="14" key="1">
    <citation type="submission" date="2020-05" db="EMBL/GenBank/DDBJ databases">
        <title>Mycena genomes resolve the evolution of fungal bioluminescence.</title>
        <authorList>
            <person name="Tsai I.J."/>
        </authorList>
    </citation>
    <scope>NUCLEOTIDE SEQUENCE</scope>
    <source>
        <strain evidence="14">CCC161011</strain>
    </source>
</reference>
<dbReference type="PANTHER" id="PTHR24305">
    <property type="entry name" value="CYTOCHROME P450"/>
    <property type="match status" value="1"/>
</dbReference>
<dbReference type="InterPro" id="IPR001128">
    <property type="entry name" value="Cyt_P450"/>
</dbReference>
<dbReference type="GO" id="GO:0004497">
    <property type="term" value="F:monooxygenase activity"/>
    <property type="evidence" value="ECO:0007669"/>
    <property type="project" value="UniProtKB-KW"/>
</dbReference>
<keyword evidence="9" id="KW-0560">Oxidoreductase</keyword>
<evidence type="ECO:0000256" key="10">
    <source>
        <dbReference type="ARBA" id="ARBA00023004"/>
    </source>
</evidence>